<keyword evidence="2" id="KW-1185">Reference proteome</keyword>
<dbReference type="RefSeq" id="WP_166043622.1">
    <property type="nucleotide sequence ID" value="NZ_JAAMPJ010000001.1"/>
</dbReference>
<name>A0A7C9VTW8_9PSEU</name>
<protein>
    <submittedName>
        <fullName evidence="1">Uncharacterized protein</fullName>
    </submittedName>
</protein>
<evidence type="ECO:0000313" key="1">
    <source>
        <dbReference type="EMBL" id="NGY57917.1"/>
    </source>
</evidence>
<dbReference type="EMBL" id="JAAMPJ010000001">
    <property type="protein sequence ID" value="NGY57917.1"/>
    <property type="molecule type" value="Genomic_DNA"/>
</dbReference>
<sequence>MRDRYFAVVNHFHPEVTDPFLLLREPAGSRRFERYDENRDWVPAGRQWSLGEPVGGEVLDRLLTSWTPRPSRIEHRYYAFLDDEGDPMRLAHLWNDANGVLAERTFVSDRWRVVGPCVFEGDRRVEIGAERARELEESVTHLNRTPADGRYRYWAVVDHVLQRVLRTWGGDDGTRCAEWSMGPGWHRVHVLGVAHHGSAWPITEERANELRRSFPAAATLFDCHQPS</sequence>
<proteinExistence type="predicted"/>
<accession>A0A7C9VTW8</accession>
<comment type="caution">
    <text evidence="1">The sequence shown here is derived from an EMBL/GenBank/DDBJ whole genome shotgun (WGS) entry which is preliminary data.</text>
</comment>
<evidence type="ECO:0000313" key="2">
    <source>
        <dbReference type="Proteomes" id="UP000481360"/>
    </source>
</evidence>
<organism evidence="1 2">
    <name type="scientific">Lentzea alba</name>
    <dbReference type="NCBI Taxonomy" id="2714351"/>
    <lineage>
        <taxon>Bacteria</taxon>
        <taxon>Bacillati</taxon>
        <taxon>Actinomycetota</taxon>
        <taxon>Actinomycetes</taxon>
        <taxon>Pseudonocardiales</taxon>
        <taxon>Pseudonocardiaceae</taxon>
        <taxon>Lentzea</taxon>
    </lineage>
</organism>
<reference evidence="1 2" key="1">
    <citation type="submission" date="2020-03" db="EMBL/GenBank/DDBJ databases">
        <title>Isolation and identification of active actinomycetes.</title>
        <authorList>
            <person name="Sun X."/>
        </authorList>
    </citation>
    <scope>NUCLEOTIDE SEQUENCE [LARGE SCALE GENOMIC DNA]</scope>
    <source>
        <strain evidence="1 2">NEAU-D13</strain>
    </source>
</reference>
<dbReference type="AlphaFoldDB" id="A0A7C9VTW8"/>
<gene>
    <name evidence="1" type="ORF">G7043_03105</name>
</gene>
<dbReference type="Proteomes" id="UP000481360">
    <property type="component" value="Unassembled WGS sequence"/>
</dbReference>